<feature type="compositionally biased region" description="Basic and acidic residues" evidence="1">
    <location>
        <begin position="70"/>
        <end position="84"/>
    </location>
</feature>
<sequence length="123" mass="13660">MPSRARLPRLQPTTPIHCVVPNCCDFFTSPHPHYPKEVIGMAKCEDASYDSASAVDPVTSETTSEDVDNDREAVESDAFEREDSAAATAASNNSSGSQPGDEFEMWDYVCPQYARRFYASEWI</sequence>
<evidence type="ECO:0000313" key="2">
    <source>
        <dbReference type="EMBL" id="CAI5742620.1"/>
    </source>
</evidence>
<comment type="caution">
    <text evidence="2">The sequence shown here is derived from an EMBL/GenBank/DDBJ whole genome shotgun (WGS) entry which is preliminary data.</text>
</comment>
<protein>
    <recommendedName>
        <fullName evidence="4">RxLR effector candidate protein</fullName>
    </recommendedName>
</protein>
<accession>A0AAV0V3P8</accession>
<gene>
    <name evidence="2" type="ORF">HBR001_LOCUS9071</name>
</gene>
<evidence type="ECO:0008006" key="4">
    <source>
        <dbReference type="Google" id="ProtNLM"/>
    </source>
</evidence>
<feature type="region of interest" description="Disordered" evidence="1">
    <location>
        <begin position="50"/>
        <end position="103"/>
    </location>
</feature>
<proteinExistence type="predicted"/>
<dbReference type="AlphaFoldDB" id="A0AAV0V3P8"/>
<organism evidence="2 3">
    <name type="scientific">Hyaloperonospora brassicae</name>
    <name type="common">Brassica downy mildew</name>
    <name type="synonym">Peronospora brassicae</name>
    <dbReference type="NCBI Taxonomy" id="162125"/>
    <lineage>
        <taxon>Eukaryota</taxon>
        <taxon>Sar</taxon>
        <taxon>Stramenopiles</taxon>
        <taxon>Oomycota</taxon>
        <taxon>Peronosporomycetes</taxon>
        <taxon>Peronosporales</taxon>
        <taxon>Peronosporaceae</taxon>
        <taxon>Hyaloperonospora</taxon>
    </lineage>
</organism>
<dbReference type="EMBL" id="CANTFL010001475">
    <property type="protein sequence ID" value="CAI5742620.1"/>
    <property type="molecule type" value="Genomic_DNA"/>
</dbReference>
<evidence type="ECO:0000256" key="1">
    <source>
        <dbReference type="SAM" id="MobiDB-lite"/>
    </source>
</evidence>
<reference evidence="2" key="1">
    <citation type="submission" date="2022-12" db="EMBL/GenBank/DDBJ databases">
        <authorList>
            <person name="Webb A."/>
        </authorList>
    </citation>
    <scope>NUCLEOTIDE SEQUENCE</scope>
    <source>
        <strain evidence="2">Hp1</strain>
    </source>
</reference>
<evidence type="ECO:0000313" key="3">
    <source>
        <dbReference type="Proteomes" id="UP001162031"/>
    </source>
</evidence>
<name>A0AAV0V3P8_HYABA</name>
<dbReference type="Proteomes" id="UP001162031">
    <property type="component" value="Unassembled WGS sequence"/>
</dbReference>
<keyword evidence="3" id="KW-1185">Reference proteome</keyword>
<feature type="compositionally biased region" description="Low complexity" evidence="1">
    <location>
        <begin position="85"/>
        <end position="97"/>
    </location>
</feature>